<organism evidence="1 2">
    <name type="scientific">Sparassis crispa</name>
    <dbReference type="NCBI Taxonomy" id="139825"/>
    <lineage>
        <taxon>Eukaryota</taxon>
        <taxon>Fungi</taxon>
        <taxon>Dikarya</taxon>
        <taxon>Basidiomycota</taxon>
        <taxon>Agaricomycotina</taxon>
        <taxon>Agaricomycetes</taxon>
        <taxon>Polyporales</taxon>
        <taxon>Sparassidaceae</taxon>
        <taxon>Sparassis</taxon>
    </lineage>
</organism>
<gene>
    <name evidence="1" type="ORF">SCP_1001170</name>
</gene>
<dbReference type="GeneID" id="38783792"/>
<sequence length="463" mass="51396">MADPPLNAAEQAELRRRFPRAGWWLGMPGVPAPSDIRAFDANQQDLGRHYVIPESPAQQMPPYFAPPPYPPPPYLPPHYNPPPYAAPGAMHFAPPPMYQLAPQMYMHPPPPPELPPHVLAQPVTRQISLNIDVSIPLNTGVVGGTVSRIELKLPTDLPFIDFFSRVCARMDLDPTHAELGYKFHTDKRCEAPHQLANEEQLRGAMACGIGLIQRARSRQIILEIHNLKPAHEAAVGNSRKRKADDIENPINPELQTTVSFTKELRQLKGRLSCAAHPGRWCFISPINSEHKFLDIFAITLWAKQMLLGDATLQNPPESVFFDHTRKKPRLSRNSVASASTPNVNVVVTNNIPPLGDQMGQRRVNTPSSSQCIDLTVECDDETISYPSVIVLLADMLLIFPDYDLLQYHSALTNSGVIDIKDFQDTDDSSLLAAGLPADVIDTLRDHAAVLIHQQVKGKSIMQN</sequence>
<dbReference type="InParanoid" id="A0A401GXC0"/>
<keyword evidence="2" id="KW-1185">Reference proteome</keyword>
<protein>
    <submittedName>
        <fullName evidence="1">Uncharacterized protein</fullName>
    </submittedName>
</protein>
<comment type="caution">
    <text evidence="1">The sequence shown here is derived from an EMBL/GenBank/DDBJ whole genome shotgun (WGS) entry which is preliminary data.</text>
</comment>
<name>A0A401GXC0_9APHY</name>
<dbReference type="RefSeq" id="XP_027617788.1">
    <property type="nucleotide sequence ID" value="XM_027761987.1"/>
</dbReference>
<evidence type="ECO:0000313" key="1">
    <source>
        <dbReference type="EMBL" id="GBE86875.1"/>
    </source>
</evidence>
<dbReference type="EMBL" id="BFAD01000010">
    <property type="protein sequence ID" value="GBE86875.1"/>
    <property type="molecule type" value="Genomic_DNA"/>
</dbReference>
<evidence type="ECO:0000313" key="2">
    <source>
        <dbReference type="Proteomes" id="UP000287166"/>
    </source>
</evidence>
<dbReference type="AlphaFoldDB" id="A0A401GXC0"/>
<reference evidence="1 2" key="1">
    <citation type="journal article" date="2018" name="Sci. Rep.">
        <title>Genome sequence of the cauliflower mushroom Sparassis crispa (Hanabiratake) and its association with beneficial usage.</title>
        <authorList>
            <person name="Kiyama R."/>
            <person name="Furutani Y."/>
            <person name="Kawaguchi K."/>
            <person name="Nakanishi T."/>
        </authorList>
    </citation>
    <scope>NUCLEOTIDE SEQUENCE [LARGE SCALE GENOMIC DNA]</scope>
</reference>
<proteinExistence type="predicted"/>
<dbReference type="Proteomes" id="UP000287166">
    <property type="component" value="Unassembled WGS sequence"/>
</dbReference>
<dbReference type="STRING" id="139825.A0A401GXC0"/>
<dbReference type="OrthoDB" id="2758264at2759"/>
<accession>A0A401GXC0</accession>